<keyword evidence="8" id="KW-1185">Reference proteome</keyword>
<evidence type="ECO:0000256" key="2">
    <source>
        <dbReference type="ARBA" id="ARBA00023110"/>
    </source>
</evidence>
<evidence type="ECO:0000256" key="1">
    <source>
        <dbReference type="ARBA" id="ARBA00000971"/>
    </source>
</evidence>
<evidence type="ECO:0000313" key="8">
    <source>
        <dbReference type="Proteomes" id="UP001321486"/>
    </source>
</evidence>
<dbReference type="InterPro" id="IPR001179">
    <property type="entry name" value="PPIase_FKBP_dom"/>
</dbReference>
<evidence type="ECO:0000313" key="7">
    <source>
        <dbReference type="EMBL" id="BDZ51013.1"/>
    </source>
</evidence>
<dbReference type="PROSITE" id="PS50059">
    <property type="entry name" value="FKBP_PPIASE"/>
    <property type="match status" value="1"/>
</dbReference>
<sequence>MKKTQRSTVITGTGEKAVPDTLLNVAFTIYDATSGKKVSTAGYKGMEAAQFTVSDKLFLPGLVKAMQCATVGSRTVTVADATDMFGSNGSESFGVAANDDLVIVLDLLSPVATKATGTPVAPKAAFPR</sequence>
<dbReference type="EC" id="5.2.1.8" evidence="5"/>
<name>A0ABM8GRC8_9MICO</name>
<evidence type="ECO:0000256" key="3">
    <source>
        <dbReference type="ARBA" id="ARBA00023235"/>
    </source>
</evidence>
<gene>
    <name evidence="7" type="ORF">GCM10025867_32540</name>
</gene>
<comment type="catalytic activity">
    <reaction evidence="1 4 5">
        <text>[protein]-peptidylproline (omega=180) = [protein]-peptidylproline (omega=0)</text>
        <dbReference type="Rhea" id="RHEA:16237"/>
        <dbReference type="Rhea" id="RHEA-COMP:10747"/>
        <dbReference type="Rhea" id="RHEA-COMP:10748"/>
        <dbReference type="ChEBI" id="CHEBI:83833"/>
        <dbReference type="ChEBI" id="CHEBI:83834"/>
        <dbReference type="EC" id="5.2.1.8"/>
    </reaction>
</comment>
<dbReference type="Gene3D" id="3.10.50.40">
    <property type="match status" value="1"/>
</dbReference>
<comment type="similarity">
    <text evidence="5">Belongs to the FKBP-type PPIase family.</text>
</comment>
<keyword evidence="3 4" id="KW-0413">Isomerase</keyword>
<proteinExistence type="inferred from homology"/>
<dbReference type="Pfam" id="PF00254">
    <property type="entry name" value="FKBP_C"/>
    <property type="match status" value="1"/>
</dbReference>
<accession>A0ABM8GRC8</accession>
<evidence type="ECO:0000259" key="6">
    <source>
        <dbReference type="PROSITE" id="PS50059"/>
    </source>
</evidence>
<keyword evidence="2 4" id="KW-0697">Rotamase</keyword>
<protein>
    <recommendedName>
        <fullName evidence="5">Peptidyl-prolyl cis-trans isomerase</fullName>
        <ecNumber evidence="5">5.2.1.8</ecNumber>
    </recommendedName>
</protein>
<dbReference type="SUPFAM" id="SSF54534">
    <property type="entry name" value="FKBP-like"/>
    <property type="match status" value="1"/>
</dbReference>
<organism evidence="7 8">
    <name type="scientific">Frondihabitans sucicola</name>
    <dbReference type="NCBI Taxonomy" id="1268041"/>
    <lineage>
        <taxon>Bacteria</taxon>
        <taxon>Bacillati</taxon>
        <taxon>Actinomycetota</taxon>
        <taxon>Actinomycetes</taxon>
        <taxon>Micrococcales</taxon>
        <taxon>Microbacteriaceae</taxon>
        <taxon>Frondihabitans</taxon>
    </lineage>
</organism>
<dbReference type="InterPro" id="IPR046357">
    <property type="entry name" value="PPIase_dom_sf"/>
</dbReference>
<dbReference type="Proteomes" id="UP001321486">
    <property type="component" value="Chromosome"/>
</dbReference>
<evidence type="ECO:0000256" key="5">
    <source>
        <dbReference type="RuleBase" id="RU003915"/>
    </source>
</evidence>
<evidence type="ECO:0000256" key="4">
    <source>
        <dbReference type="PROSITE-ProRule" id="PRU00277"/>
    </source>
</evidence>
<reference evidence="8" key="1">
    <citation type="journal article" date="2019" name="Int. J. Syst. Evol. Microbiol.">
        <title>The Global Catalogue of Microorganisms (GCM) 10K type strain sequencing project: providing services to taxonomists for standard genome sequencing and annotation.</title>
        <authorList>
            <consortium name="The Broad Institute Genomics Platform"/>
            <consortium name="The Broad Institute Genome Sequencing Center for Infectious Disease"/>
            <person name="Wu L."/>
            <person name="Ma J."/>
        </authorList>
    </citation>
    <scope>NUCLEOTIDE SEQUENCE [LARGE SCALE GENOMIC DNA]</scope>
    <source>
        <strain evidence="8">NBRC 108728</strain>
    </source>
</reference>
<feature type="domain" description="PPIase FKBP-type" evidence="6">
    <location>
        <begin position="20"/>
        <end position="111"/>
    </location>
</feature>
<dbReference type="EMBL" id="AP027732">
    <property type="protein sequence ID" value="BDZ51013.1"/>
    <property type="molecule type" value="Genomic_DNA"/>
</dbReference>